<comment type="caution">
    <text evidence="1">The sequence shown here is derived from an EMBL/GenBank/DDBJ whole genome shotgun (WGS) entry which is preliminary data.</text>
</comment>
<organism evidence="1 2">
    <name type="scientific">Vibrio cholerae</name>
    <dbReference type="NCBI Taxonomy" id="666"/>
    <lineage>
        <taxon>Bacteria</taxon>
        <taxon>Pseudomonadati</taxon>
        <taxon>Pseudomonadota</taxon>
        <taxon>Gammaproteobacteria</taxon>
        <taxon>Vibrionales</taxon>
        <taxon>Vibrionaceae</taxon>
        <taxon>Vibrio</taxon>
    </lineage>
</organism>
<reference evidence="1 2" key="1">
    <citation type="submission" date="2019-06" db="EMBL/GenBank/DDBJ databases">
        <title>Vibrio cholerae phylogeny based on whole-genome sequencing reveals genetic diversity and population strucutre.</title>
        <authorList>
            <person name="Zhiqiu Y."/>
            <person name="Bin L."/>
            <person name="Lingyan J."/>
        </authorList>
    </citation>
    <scope>NUCLEOTIDE SEQUENCE [LARGE SCALE GENOMIC DNA]</scope>
    <source>
        <strain evidence="1 2">N2814</strain>
    </source>
</reference>
<sequence>MKGRISKLAVVDACLEGVVSAQYEYCKMSGGDWVCWAPEYFITTSIAQYLHQTKGSKYVTMENGAYDALDYAGAVGKGRLHGDIRSSGRFDLLLWWAKRDPRAVIEVKNSVFNKSQYESDLKRITGVLKRKKLQSSIEFGAFAFYSAAEDSSWKKAHEILEQRVETIQNNAQEIVGDGFKATLYIRDIVIEDSSGWLAGCILVEHA</sequence>
<dbReference type="RefSeq" id="WP_050916452.1">
    <property type="nucleotide sequence ID" value="NZ_JAILXN010000001.1"/>
</dbReference>
<protein>
    <submittedName>
        <fullName evidence="1">Uncharacterized protein</fullName>
    </submittedName>
</protein>
<dbReference type="Proteomes" id="UP000323819">
    <property type="component" value="Unassembled WGS sequence"/>
</dbReference>
<evidence type="ECO:0000313" key="2">
    <source>
        <dbReference type="Proteomes" id="UP000323819"/>
    </source>
</evidence>
<accession>A0ABD7ST63</accession>
<proteinExistence type="predicted"/>
<evidence type="ECO:0000313" key="1">
    <source>
        <dbReference type="EMBL" id="TXX67315.1"/>
    </source>
</evidence>
<dbReference type="EMBL" id="VSIJ01000005">
    <property type="protein sequence ID" value="TXX67315.1"/>
    <property type="molecule type" value="Genomic_DNA"/>
</dbReference>
<name>A0ABD7ST63_VIBCL</name>
<gene>
    <name evidence="1" type="ORF">FXF03_01710</name>
</gene>
<dbReference type="AlphaFoldDB" id="A0ABD7ST63"/>